<name>A0A419PEP3_CLOSI</name>
<organism evidence="1 2">
    <name type="scientific">Clonorchis sinensis</name>
    <name type="common">Chinese liver fluke</name>
    <dbReference type="NCBI Taxonomy" id="79923"/>
    <lineage>
        <taxon>Eukaryota</taxon>
        <taxon>Metazoa</taxon>
        <taxon>Spiralia</taxon>
        <taxon>Lophotrochozoa</taxon>
        <taxon>Platyhelminthes</taxon>
        <taxon>Trematoda</taxon>
        <taxon>Digenea</taxon>
        <taxon>Opisthorchiida</taxon>
        <taxon>Opisthorchiata</taxon>
        <taxon>Opisthorchiidae</taxon>
        <taxon>Clonorchis</taxon>
    </lineage>
</organism>
<protein>
    <submittedName>
        <fullName evidence="1">Uncharacterized protein</fullName>
    </submittedName>
</protein>
<proteinExistence type="predicted"/>
<keyword evidence="2" id="KW-1185">Reference proteome</keyword>
<dbReference type="EMBL" id="NIRI02000042">
    <property type="protein sequence ID" value="KAG5452465.1"/>
    <property type="molecule type" value="Genomic_DNA"/>
</dbReference>
<dbReference type="OrthoDB" id="6227366at2759"/>
<dbReference type="InParanoid" id="A0A419PEP3"/>
<evidence type="ECO:0000313" key="2">
    <source>
        <dbReference type="Proteomes" id="UP000286415"/>
    </source>
</evidence>
<reference evidence="1 2" key="1">
    <citation type="journal article" date="2018" name="Biotechnol. Adv.">
        <title>Improved genomic resources and new bioinformatic workflow for the carcinogenic parasite Clonorchis sinensis: Biotechnological implications.</title>
        <authorList>
            <person name="Wang D."/>
            <person name="Korhonen P.K."/>
            <person name="Gasser R.B."/>
            <person name="Young N.D."/>
        </authorList>
    </citation>
    <scope>NUCLEOTIDE SEQUENCE [LARGE SCALE GENOMIC DNA]</scope>
    <source>
        <strain evidence="1">Cs-k2</strain>
    </source>
</reference>
<dbReference type="AlphaFoldDB" id="A0A419PEP3"/>
<dbReference type="Proteomes" id="UP000286415">
    <property type="component" value="Unassembled WGS sequence"/>
</dbReference>
<evidence type="ECO:0000313" key="1">
    <source>
        <dbReference type="EMBL" id="KAG5452465.1"/>
    </source>
</evidence>
<sequence>MNMPHYVLYGVQTSYRDTSGTIINIFPPLAILWNIGSSRALIDCWSVRRAWQLDYKRFITNRGDIKRGARWLKWLERELTDRKVRGSNPTSASRLPLSRLGQPGSIPALVLPSGGMAARHRKGATAEQENAMLLIVGLFAELGSWIANVSSPIEVTSSRNTLIFYYDGLSNNFQRPYE</sequence>
<comment type="caution">
    <text evidence="1">The sequence shown here is derived from an EMBL/GenBank/DDBJ whole genome shotgun (WGS) entry which is preliminary data.</text>
</comment>
<accession>A0A419PEP3</accession>
<reference evidence="1 2" key="2">
    <citation type="journal article" date="2021" name="Genomics">
        <title>High-quality reference genome for Clonorchis sinensis.</title>
        <authorList>
            <person name="Young N.D."/>
            <person name="Stroehlein A.J."/>
            <person name="Kinkar L."/>
            <person name="Wang T."/>
            <person name="Sohn W.M."/>
            <person name="Chang B.C.H."/>
            <person name="Kaur P."/>
            <person name="Weisz D."/>
            <person name="Dudchenko O."/>
            <person name="Aiden E.L."/>
            <person name="Korhonen P.K."/>
            <person name="Gasser R.B."/>
        </authorList>
    </citation>
    <scope>NUCLEOTIDE SEQUENCE [LARGE SCALE GENOMIC DNA]</scope>
    <source>
        <strain evidence="1">Cs-k2</strain>
    </source>
</reference>
<gene>
    <name evidence="1" type="ORF">CSKR_110233</name>
</gene>